<keyword evidence="4 8" id="KW-0067">ATP-binding</keyword>
<dbReference type="InterPro" id="IPR017871">
    <property type="entry name" value="ABC_transporter-like_CS"/>
</dbReference>
<proteinExistence type="predicted"/>
<dbReference type="GO" id="GO:0005524">
    <property type="term" value="F:ATP binding"/>
    <property type="evidence" value="ECO:0007669"/>
    <property type="project" value="UniProtKB-KW"/>
</dbReference>
<dbReference type="InterPro" id="IPR050086">
    <property type="entry name" value="MetN_ABC_transporter-like"/>
</dbReference>
<evidence type="ECO:0000256" key="2">
    <source>
        <dbReference type="ARBA" id="ARBA00022475"/>
    </source>
</evidence>
<accession>A0ABQ3GCH9</accession>
<sequence>MSRRVPSTPRPAPAPRLRTAAEDLGVAPAVLVAKNVSVTYEDGHTALKDLTLDVRPGEVVALLGHSGSGKSTFMKAATGLAPVSATQLTVGGIDLTTASGRTLRTVRSRVGYVFQHFNLVPQLSALTNVLTGGLHDAGALGTAGLFPRAQRERALALLERVGLADKAKQRADSLSGGQQQRVAIARALMQRPQLILADEPVASLDPRLAGSVLSLLRQIAHEDGIPVVVSLHVVELARRYADRFVALDAGRATVRGGADDLTDDAVSSIYGPDMYSEAHHGN</sequence>
<dbReference type="Pfam" id="PF00005">
    <property type="entry name" value="ABC_tran"/>
    <property type="match status" value="1"/>
</dbReference>
<dbReference type="InterPro" id="IPR012693">
    <property type="entry name" value="ABC_transpr_PhnC"/>
</dbReference>
<dbReference type="Proteomes" id="UP000642819">
    <property type="component" value="Unassembled WGS sequence"/>
</dbReference>
<dbReference type="PANTHER" id="PTHR43166:SF6">
    <property type="entry name" value="PHOSPHONATES IMPORT ATP-BINDING PROTEIN PHNC"/>
    <property type="match status" value="1"/>
</dbReference>
<dbReference type="Gene3D" id="3.40.50.300">
    <property type="entry name" value="P-loop containing nucleotide triphosphate hydrolases"/>
    <property type="match status" value="1"/>
</dbReference>
<keyword evidence="3" id="KW-0547">Nucleotide-binding</keyword>
<keyword evidence="2" id="KW-1003">Cell membrane</keyword>
<gene>
    <name evidence="8" type="primary">phnC</name>
    <name evidence="8" type="ORF">GCM10008096_03250</name>
</gene>
<keyword evidence="1" id="KW-0813">Transport</keyword>
<dbReference type="InterPro" id="IPR027417">
    <property type="entry name" value="P-loop_NTPase"/>
</dbReference>
<protein>
    <submittedName>
        <fullName evidence="8">Phosphate-import ATP-binding protein PhnC</fullName>
    </submittedName>
</protein>
<evidence type="ECO:0000259" key="7">
    <source>
        <dbReference type="PROSITE" id="PS50893"/>
    </source>
</evidence>
<dbReference type="InterPro" id="IPR003439">
    <property type="entry name" value="ABC_transporter-like_ATP-bd"/>
</dbReference>
<dbReference type="PROSITE" id="PS00211">
    <property type="entry name" value="ABC_TRANSPORTER_1"/>
    <property type="match status" value="1"/>
</dbReference>
<evidence type="ECO:0000256" key="3">
    <source>
        <dbReference type="ARBA" id="ARBA00022741"/>
    </source>
</evidence>
<keyword evidence="9" id="KW-1185">Reference proteome</keyword>
<reference evidence="9" key="1">
    <citation type="journal article" date="2019" name="Int. J. Syst. Evol. Microbiol.">
        <title>The Global Catalogue of Microorganisms (GCM) 10K type strain sequencing project: providing services to taxonomists for standard genome sequencing and annotation.</title>
        <authorList>
            <consortium name="The Broad Institute Genomics Platform"/>
            <consortium name="The Broad Institute Genome Sequencing Center for Infectious Disease"/>
            <person name="Wu L."/>
            <person name="Ma J."/>
        </authorList>
    </citation>
    <scope>NUCLEOTIDE SEQUENCE [LARGE SCALE GENOMIC DNA]</scope>
    <source>
        <strain evidence="9">KCTC 19466</strain>
    </source>
</reference>
<evidence type="ECO:0000256" key="4">
    <source>
        <dbReference type="ARBA" id="ARBA00022840"/>
    </source>
</evidence>
<dbReference type="PANTHER" id="PTHR43166">
    <property type="entry name" value="AMINO ACID IMPORT ATP-BINDING PROTEIN"/>
    <property type="match status" value="1"/>
</dbReference>
<dbReference type="PROSITE" id="PS50893">
    <property type="entry name" value="ABC_TRANSPORTER_2"/>
    <property type="match status" value="1"/>
</dbReference>
<dbReference type="EMBL" id="BMXK01000001">
    <property type="protein sequence ID" value="GHD00231.1"/>
    <property type="molecule type" value="Genomic_DNA"/>
</dbReference>
<dbReference type="RefSeq" id="WP_189348350.1">
    <property type="nucleotide sequence ID" value="NZ_BMXK01000001.1"/>
</dbReference>
<name>A0ABQ3GCH9_9MICC</name>
<keyword evidence="6" id="KW-0472">Membrane</keyword>
<evidence type="ECO:0000256" key="5">
    <source>
        <dbReference type="ARBA" id="ARBA00022967"/>
    </source>
</evidence>
<organism evidence="8 9">
    <name type="scientific">Zhihengliuella salsuginis</name>
    <dbReference type="NCBI Taxonomy" id="578222"/>
    <lineage>
        <taxon>Bacteria</taxon>
        <taxon>Bacillati</taxon>
        <taxon>Actinomycetota</taxon>
        <taxon>Actinomycetes</taxon>
        <taxon>Micrococcales</taxon>
        <taxon>Micrococcaceae</taxon>
        <taxon>Zhihengliuella</taxon>
    </lineage>
</organism>
<dbReference type="CDD" id="cd03256">
    <property type="entry name" value="ABC_PhnC_transporter"/>
    <property type="match status" value="1"/>
</dbReference>
<evidence type="ECO:0000256" key="1">
    <source>
        <dbReference type="ARBA" id="ARBA00022448"/>
    </source>
</evidence>
<evidence type="ECO:0000256" key="6">
    <source>
        <dbReference type="ARBA" id="ARBA00023136"/>
    </source>
</evidence>
<feature type="domain" description="ABC transporter" evidence="7">
    <location>
        <begin position="31"/>
        <end position="274"/>
    </location>
</feature>
<evidence type="ECO:0000313" key="9">
    <source>
        <dbReference type="Proteomes" id="UP000642819"/>
    </source>
</evidence>
<dbReference type="SUPFAM" id="SSF52540">
    <property type="entry name" value="P-loop containing nucleoside triphosphate hydrolases"/>
    <property type="match status" value="1"/>
</dbReference>
<dbReference type="InterPro" id="IPR003593">
    <property type="entry name" value="AAA+_ATPase"/>
</dbReference>
<dbReference type="NCBIfam" id="TIGR02315">
    <property type="entry name" value="ABC_phnC"/>
    <property type="match status" value="1"/>
</dbReference>
<dbReference type="SMART" id="SM00382">
    <property type="entry name" value="AAA"/>
    <property type="match status" value="1"/>
</dbReference>
<evidence type="ECO:0000313" key="8">
    <source>
        <dbReference type="EMBL" id="GHD00231.1"/>
    </source>
</evidence>
<keyword evidence="5" id="KW-1278">Translocase</keyword>
<comment type="caution">
    <text evidence="8">The sequence shown here is derived from an EMBL/GenBank/DDBJ whole genome shotgun (WGS) entry which is preliminary data.</text>
</comment>